<dbReference type="EMBL" id="FOCI01000010">
    <property type="protein sequence ID" value="SEN15806.1"/>
    <property type="molecule type" value="Genomic_DNA"/>
</dbReference>
<dbReference type="RefSeq" id="WP_089902167.1">
    <property type="nucleotide sequence ID" value="NZ_FOCI01000010.1"/>
</dbReference>
<dbReference type="Pfam" id="PF01425">
    <property type="entry name" value="Amidase"/>
    <property type="match status" value="1"/>
</dbReference>
<gene>
    <name evidence="2" type="ORF">SAMN04488003_11032</name>
</gene>
<dbReference type="PANTHER" id="PTHR11895:SF176">
    <property type="entry name" value="AMIDASE AMID-RELATED"/>
    <property type="match status" value="1"/>
</dbReference>
<keyword evidence="2" id="KW-0808">Transferase</keyword>
<feature type="domain" description="Amidase" evidence="1">
    <location>
        <begin position="26"/>
        <end position="430"/>
    </location>
</feature>
<dbReference type="InterPro" id="IPR000120">
    <property type="entry name" value="Amidase"/>
</dbReference>
<dbReference type="OrthoDB" id="9811471at2"/>
<dbReference type="Proteomes" id="UP000199585">
    <property type="component" value="Unassembled WGS sequence"/>
</dbReference>
<evidence type="ECO:0000259" key="1">
    <source>
        <dbReference type="Pfam" id="PF01425"/>
    </source>
</evidence>
<protein>
    <submittedName>
        <fullName evidence="2">Aspartyl-tRNA(Asn)/glutamyl-tRNA(Gln) amidotransferase subunit A</fullName>
    </submittedName>
</protein>
<dbReference type="AlphaFoldDB" id="A0A1H8E8T2"/>
<dbReference type="Gene3D" id="3.90.1300.10">
    <property type="entry name" value="Amidase signature (AS) domain"/>
    <property type="match status" value="1"/>
</dbReference>
<dbReference type="STRING" id="245187.SAMN04488003_11032"/>
<dbReference type="SUPFAM" id="SSF75304">
    <property type="entry name" value="Amidase signature (AS) enzymes"/>
    <property type="match status" value="1"/>
</dbReference>
<reference evidence="2 3" key="1">
    <citation type="submission" date="2016-10" db="EMBL/GenBank/DDBJ databases">
        <authorList>
            <person name="de Groot N.N."/>
        </authorList>
    </citation>
    <scope>NUCLEOTIDE SEQUENCE [LARGE SCALE GENOMIC DNA]</scope>
    <source>
        <strain evidence="2 3">DSM 16213</strain>
    </source>
</reference>
<dbReference type="GO" id="GO:0016740">
    <property type="term" value="F:transferase activity"/>
    <property type="evidence" value="ECO:0007669"/>
    <property type="project" value="UniProtKB-KW"/>
</dbReference>
<keyword evidence="3" id="KW-1185">Reference proteome</keyword>
<evidence type="ECO:0000313" key="3">
    <source>
        <dbReference type="Proteomes" id="UP000199585"/>
    </source>
</evidence>
<dbReference type="PANTHER" id="PTHR11895">
    <property type="entry name" value="TRANSAMIDASE"/>
    <property type="match status" value="1"/>
</dbReference>
<dbReference type="InterPro" id="IPR023631">
    <property type="entry name" value="Amidase_dom"/>
</dbReference>
<organism evidence="2 3">
    <name type="scientific">Loktanella fryxellensis</name>
    <dbReference type="NCBI Taxonomy" id="245187"/>
    <lineage>
        <taxon>Bacteria</taxon>
        <taxon>Pseudomonadati</taxon>
        <taxon>Pseudomonadota</taxon>
        <taxon>Alphaproteobacteria</taxon>
        <taxon>Rhodobacterales</taxon>
        <taxon>Roseobacteraceae</taxon>
        <taxon>Loktanella</taxon>
    </lineage>
</organism>
<sequence>MDAWRWMTATDLGQGIAAGDIDPVALTETYLAAIAAHPYRDLIYVRVTPDRALAEAQAASLRARSGLRRGPLDGVPVSWKDLFDTAGVGTEAGTRLMAGRVPDRDAEVLQRATAAGLVCLGKTHLTEIAFSGLGLNPMTATPPHRSGTDVVAGGSSSGAAASVVYGLAAAGIGSDTGGSVRVPAAWNDIVGFKTTHGRLPLTGVVPLCQTFDTVGPLCRSVQDATSLTAALEGSRAPDLRGPTPPVQLAILRTVVMDDVTDAPRMAFDAAVARLRAAGASVTEIEIPDLTRAYAVTGPLYTADAWAWWRDRITAQPDAMFPPTYDRVSAGERVNAADYIAGWATLRAVRATYAAATCAYDAVIMPTVPGLPPRVQRLLDDPDHYRTENLLCLRNTRMANLLDLPAVTLPTGTPSCGLMLCGHTGQDDRLLRTAAWAERALDVPN</sequence>
<dbReference type="InterPro" id="IPR036928">
    <property type="entry name" value="AS_sf"/>
</dbReference>
<evidence type="ECO:0000313" key="2">
    <source>
        <dbReference type="EMBL" id="SEN15806.1"/>
    </source>
</evidence>
<proteinExistence type="predicted"/>
<accession>A0A1H8E8T2</accession>
<name>A0A1H8E8T2_9RHOB</name>